<evidence type="ECO:0000259" key="5">
    <source>
        <dbReference type="PROSITE" id="PS50977"/>
    </source>
</evidence>
<dbReference type="PANTHER" id="PTHR30055">
    <property type="entry name" value="HTH-TYPE TRANSCRIPTIONAL REGULATOR RUTR"/>
    <property type="match status" value="1"/>
</dbReference>
<organism evidence="6 7">
    <name type="scientific">Saccharopolyspora erythraea</name>
    <name type="common">Streptomyces erythraeus</name>
    <dbReference type="NCBI Taxonomy" id="1836"/>
    <lineage>
        <taxon>Bacteria</taxon>
        <taxon>Bacillati</taxon>
        <taxon>Actinomycetota</taxon>
        <taxon>Actinomycetes</taxon>
        <taxon>Pseudonocardiales</taxon>
        <taxon>Pseudonocardiaceae</taxon>
        <taxon>Saccharopolyspora</taxon>
    </lineage>
</organism>
<dbReference type="PRINTS" id="PR00455">
    <property type="entry name" value="HTHTETR"/>
</dbReference>
<evidence type="ECO:0000256" key="2">
    <source>
        <dbReference type="ARBA" id="ARBA00023125"/>
    </source>
</evidence>
<dbReference type="RefSeq" id="WP_009942315.1">
    <property type="nucleotide sequence ID" value="NZ_BAAAGS010000007.1"/>
</dbReference>
<gene>
    <name evidence="6" type="ORF">GCM10009533_16250</name>
</gene>
<feature type="DNA-binding region" description="H-T-H motif" evidence="4">
    <location>
        <begin position="37"/>
        <end position="56"/>
    </location>
</feature>
<comment type="caution">
    <text evidence="6">The sequence shown here is derived from an EMBL/GenBank/DDBJ whole genome shotgun (WGS) entry which is preliminary data.</text>
</comment>
<dbReference type="InterPro" id="IPR036271">
    <property type="entry name" value="Tet_transcr_reg_TetR-rel_C_sf"/>
</dbReference>
<dbReference type="InterPro" id="IPR001647">
    <property type="entry name" value="HTH_TetR"/>
</dbReference>
<dbReference type="Pfam" id="PF00440">
    <property type="entry name" value="TetR_N"/>
    <property type="match status" value="1"/>
</dbReference>
<keyword evidence="3" id="KW-0804">Transcription</keyword>
<proteinExistence type="predicted"/>
<evidence type="ECO:0000313" key="7">
    <source>
        <dbReference type="Proteomes" id="UP001500729"/>
    </source>
</evidence>
<dbReference type="SUPFAM" id="SSF46689">
    <property type="entry name" value="Homeodomain-like"/>
    <property type="match status" value="1"/>
</dbReference>
<dbReference type="SUPFAM" id="SSF48498">
    <property type="entry name" value="Tetracyclin repressor-like, C-terminal domain"/>
    <property type="match status" value="1"/>
</dbReference>
<reference evidence="6 7" key="1">
    <citation type="journal article" date="2019" name="Int. J. Syst. Evol. Microbiol.">
        <title>The Global Catalogue of Microorganisms (GCM) 10K type strain sequencing project: providing services to taxonomists for standard genome sequencing and annotation.</title>
        <authorList>
            <consortium name="The Broad Institute Genomics Platform"/>
            <consortium name="The Broad Institute Genome Sequencing Center for Infectious Disease"/>
            <person name="Wu L."/>
            <person name="Ma J."/>
        </authorList>
    </citation>
    <scope>NUCLEOTIDE SEQUENCE [LARGE SCALE GENOMIC DNA]</scope>
    <source>
        <strain evidence="6 7">JCM 10303</strain>
    </source>
</reference>
<sequence length="219" mass="24054">MTEAAERTRLRADARRNRDRIVSAARTVFAERGAEVPMEEIARAAEVGVGTLYRRFPDRDSLIRAVAVDTLQRVLDTAQAIVAREEDPWAALTEVLMSIADLRVVLQLSLLSPRARVVLAEDEDAHRIRDVLMGILDELVRAAQENGSMRTDVSGADIAVLLSLVLRGINGLPHDLKLAAPPRFLTLMLDGLRPGSTTPLPGRSVTQEDLDFVRTSNEG</sequence>
<evidence type="ECO:0000256" key="3">
    <source>
        <dbReference type="ARBA" id="ARBA00023163"/>
    </source>
</evidence>
<name>A0ABN1CF96_SACER</name>
<dbReference type="PROSITE" id="PS50977">
    <property type="entry name" value="HTH_TETR_2"/>
    <property type="match status" value="1"/>
</dbReference>
<keyword evidence="2 4" id="KW-0238">DNA-binding</keyword>
<protein>
    <submittedName>
        <fullName evidence="6">TetR/AcrR family transcriptional regulator</fullName>
    </submittedName>
</protein>
<evidence type="ECO:0000256" key="4">
    <source>
        <dbReference type="PROSITE-ProRule" id="PRU00335"/>
    </source>
</evidence>
<feature type="domain" description="HTH tetR-type" evidence="5">
    <location>
        <begin position="15"/>
        <end position="74"/>
    </location>
</feature>
<evidence type="ECO:0000256" key="1">
    <source>
        <dbReference type="ARBA" id="ARBA00023015"/>
    </source>
</evidence>
<evidence type="ECO:0000313" key="6">
    <source>
        <dbReference type="EMBL" id="GAA0517859.1"/>
    </source>
</evidence>
<dbReference type="Proteomes" id="UP001500729">
    <property type="component" value="Unassembled WGS sequence"/>
</dbReference>
<dbReference type="InterPro" id="IPR050109">
    <property type="entry name" value="HTH-type_TetR-like_transc_reg"/>
</dbReference>
<dbReference type="EMBL" id="BAAAGS010000007">
    <property type="protein sequence ID" value="GAA0517859.1"/>
    <property type="molecule type" value="Genomic_DNA"/>
</dbReference>
<accession>A0ABN1CF96</accession>
<dbReference type="InterPro" id="IPR049445">
    <property type="entry name" value="TetR_SbtR-like_C"/>
</dbReference>
<dbReference type="PANTHER" id="PTHR30055:SF234">
    <property type="entry name" value="HTH-TYPE TRANSCRIPTIONAL REGULATOR BETI"/>
    <property type="match status" value="1"/>
</dbReference>
<keyword evidence="1" id="KW-0805">Transcription regulation</keyword>
<dbReference type="Gene3D" id="1.10.357.10">
    <property type="entry name" value="Tetracycline Repressor, domain 2"/>
    <property type="match status" value="1"/>
</dbReference>
<keyword evidence="7" id="KW-1185">Reference proteome</keyword>
<dbReference type="Pfam" id="PF21597">
    <property type="entry name" value="TetR_C_43"/>
    <property type="match status" value="1"/>
</dbReference>
<dbReference type="InterPro" id="IPR009057">
    <property type="entry name" value="Homeodomain-like_sf"/>
</dbReference>